<feature type="region of interest" description="Disordered" evidence="1">
    <location>
        <begin position="231"/>
        <end position="275"/>
    </location>
</feature>
<dbReference type="PROSITE" id="PS51782">
    <property type="entry name" value="LYSM"/>
    <property type="match status" value="1"/>
</dbReference>
<dbReference type="Proteomes" id="UP000738325">
    <property type="component" value="Unassembled WGS sequence"/>
</dbReference>
<feature type="region of interest" description="Disordered" evidence="1">
    <location>
        <begin position="771"/>
        <end position="836"/>
    </location>
</feature>
<feature type="compositionally biased region" description="Polar residues" evidence="1">
    <location>
        <begin position="419"/>
        <end position="429"/>
    </location>
</feature>
<dbReference type="InterPro" id="IPR045030">
    <property type="entry name" value="LYSM1-4"/>
</dbReference>
<feature type="compositionally biased region" description="Polar residues" evidence="1">
    <location>
        <begin position="1049"/>
        <end position="1061"/>
    </location>
</feature>
<proteinExistence type="predicted"/>
<feature type="compositionally biased region" description="Low complexity" evidence="1">
    <location>
        <begin position="1296"/>
        <end position="1313"/>
    </location>
</feature>
<feature type="compositionally biased region" description="Polar residues" evidence="1">
    <location>
        <begin position="302"/>
        <end position="316"/>
    </location>
</feature>
<dbReference type="Gene3D" id="3.10.350.10">
    <property type="entry name" value="LysM domain"/>
    <property type="match status" value="1"/>
</dbReference>
<dbReference type="PANTHER" id="PTHR20932">
    <property type="entry name" value="LYSM AND PUTATIVE PEPTIDOGLYCAN-BINDING DOMAIN-CONTAINING PROTEIN"/>
    <property type="match status" value="1"/>
</dbReference>
<feature type="compositionally biased region" description="Low complexity" evidence="1">
    <location>
        <begin position="334"/>
        <end position="360"/>
    </location>
</feature>
<comment type="caution">
    <text evidence="3">The sequence shown here is derived from an EMBL/GenBank/DDBJ whole genome shotgun (WGS) entry which is preliminary data.</text>
</comment>
<dbReference type="Pfam" id="PF01476">
    <property type="entry name" value="LysM"/>
    <property type="match status" value="1"/>
</dbReference>
<feature type="compositionally biased region" description="Polar residues" evidence="1">
    <location>
        <begin position="936"/>
        <end position="951"/>
    </location>
</feature>
<keyword evidence="4" id="KW-1185">Reference proteome</keyword>
<dbReference type="EMBL" id="JAAAIP010000165">
    <property type="protein sequence ID" value="KAG0324052.1"/>
    <property type="molecule type" value="Genomic_DNA"/>
</dbReference>
<feature type="compositionally biased region" description="Low complexity" evidence="1">
    <location>
        <begin position="799"/>
        <end position="812"/>
    </location>
</feature>
<dbReference type="InterPro" id="IPR018392">
    <property type="entry name" value="LysM"/>
</dbReference>
<feature type="compositionally biased region" description="Polar residues" evidence="1">
    <location>
        <begin position="1314"/>
        <end position="1326"/>
    </location>
</feature>
<dbReference type="CDD" id="cd00118">
    <property type="entry name" value="LysM"/>
    <property type="match status" value="1"/>
</dbReference>
<organism evidence="3 4">
    <name type="scientific">Dissophora globulifera</name>
    <dbReference type="NCBI Taxonomy" id="979702"/>
    <lineage>
        <taxon>Eukaryota</taxon>
        <taxon>Fungi</taxon>
        <taxon>Fungi incertae sedis</taxon>
        <taxon>Mucoromycota</taxon>
        <taxon>Mortierellomycotina</taxon>
        <taxon>Mortierellomycetes</taxon>
        <taxon>Mortierellales</taxon>
        <taxon>Mortierellaceae</taxon>
        <taxon>Dissophora</taxon>
    </lineage>
</organism>
<feature type="region of interest" description="Disordered" evidence="1">
    <location>
        <begin position="1108"/>
        <end position="1337"/>
    </location>
</feature>
<feature type="compositionally biased region" description="Low complexity" evidence="1">
    <location>
        <begin position="695"/>
        <end position="711"/>
    </location>
</feature>
<dbReference type="InterPro" id="IPR036779">
    <property type="entry name" value="LysM_dom_sf"/>
</dbReference>
<feature type="region of interest" description="Disordered" evidence="1">
    <location>
        <begin position="419"/>
        <end position="485"/>
    </location>
</feature>
<feature type="compositionally biased region" description="Polar residues" evidence="1">
    <location>
        <begin position="771"/>
        <end position="789"/>
    </location>
</feature>
<feature type="compositionally biased region" description="Low complexity" evidence="1">
    <location>
        <begin position="1108"/>
        <end position="1118"/>
    </location>
</feature>
<feature type="compositionally biased region" description="Low complexity" evidence="1">
    <location>
        <begin position="1198"/>
        <end position="1216"/>
    </location>
</feature>
<feature type="region of interest" description="Disordered" evidence="1">
    <location>
        <begin position="926"/>
        <end position="1061"/>
    </location>
</feature>
<gene>
    <name evidence="3" type="ORF">BGZ99_002242</name>
</gene>
<evidence type="ECO:0000259" key="2">
    <source>
        <dbReference type="PROSITE" id="PS51782"/>
    </source>
</evidence>
<feature type="region of interest" description="Disordered" evidence="1">
    <location>
        <begin position="589"/>
        <end position="650"/>
    </location>
</feature>
<evidence type="ECO:0000256" key="1">
    <source>
        <dbReference type="SAM" id="MobiDB-lite"/>
    </source>
</evidence>
<feature type="compositionally biased region" description="Low complexity" evidence="1">
    <location>
        <begin position="995"/>
        <end position="1005"/>
    </location>
</feature>
<reference evidence="3" key="1">
    <citation type="journal article" date="2020" name="Fungal Divers.">
        <title>Resolving the Mortierellaceae phylogeny through synthesis of multi-gene phylogenetics and phylogenomics.</title>
        <authorList>
            <person name="Vandepol N."/>
            <person name="Liber J."/>
            <person name="Desiro A."/>
            <person name="Na H."/>
            <person name="Kennedy M."/>
            <person name="Barry K."/>
            <person name="Grigoriev I.V."/>
            <person name="Miller A.N."/>
            <person name="O'Donnell K."/>
            <person name="Stajich J.E."/>
            <person name="Bonito G."/>
        </authorList>
    </citation>
    <scope>NUCLEOTIDE SEQUENCE</scope>
    <source>
        <strain evidence="3">REB-010B</strain>
    </source>
</reference>
<feature type="compositionally biased region" description="Polar residues" evidence="1">
    <location>
        <begin position="970"/>
        <end position="981"/>
    </location>
</feature>
<feature type="compositionally biased region" description="Basic residues" evidence="1">
    <location>
        <begin position="250"/>
        <end position="259"/>
    </location>
</feature>
<feature type="compositionally biased region" description="Polar residues" evidence="1">
    <location>
        <begin position="111"/>
        <end position="124"/>
    </location>
</feature>
<evidence type="ECO:0000313" key="3">
    <source>
        <dbReference type="EMBL" id="KAG0324052.1"/>
    </source>
</evidence>
<dbReference type="OrthoDB" id="2192830at2759"/>
<dbReference type="PANTHER" id="PTHR20932:SF8">
    <property type="entry name" value="LD22649P"/>
    <property type="match status" value="1"/>
</dbReference>
<feature type="domain" description="LysM" evidence="2">
    <location>
        <begin position="492"/>
        <end position="536"/>
    </location>
</feature>
<feature type="compositionally biased region" description="Basic and acidic residues" evidence="1">
    <location>
        <begin position="1277"/>
        <end position="1295"/>
    </location>
</feature>
<sequence>MAIHDPLQAEQPVSDRDLFQQLRNGRHTGVGGSDDNPSDTKDSTRPGFKHSAPSTGNTPAALGPSFSTVTPVHQPSHPLGHTVDLLRSNKDAGAAKSRDHGARGGGGPRTSIDTAEYPQQTRGRSPNGAHHQPQPSLPNGKGQGIHNSGSELRDDARLDLDLDSQDTTLANIISNSLSSSASSSPTALTTTTLAPMVAASEPSITVPAPAMEITSGILVATADSKERRITTGGALRDPLPMDNQEDHSRSRSITRRTSRSRTISTPAQSRHPPMEFLTDMGPLEIHGENGSTVLPTPRRPSLATSAPRTISSSSIATRALEPPMPVPLRHLSHHPSSSTLVSESSLSSPSTADASSTLSTGRADQETEAEAEGMAWNGGHPLLVDYATESDILDGDNDHEKHYAEGAPSLAQDRLASNHQKEFSMSTDPQQERRSTSQQDSGTTEALSLGNSARRRRNASKTSKDDNWALPNTDDDRSHSRTTTDTTGRRVIIHQVTPMDTLAGIALFYGIQVSILKKSNKLWTNDSIHTRNYLYIPFEECTVTRQAGVMIDESSHTVILPQKIQQHSRAGSVIGVPGQTFVSTASHLSTFEPAGPSNNSLPNSRRSDHQHRHHHSSSLQAVEEMSVEHGSRWRQRGPESSTTVFSMTPPPISDVAAGMLPNSSSHASKAAASSLVSPPHVDNWIDSESKSAHPVNSSTVTTTTLNSDNSLGATPVPLRRSATDRGGQIRGFEALSSVPYPENLTNTMIAPPSMTHETLAARFREMDLVTSEQQQRKTLGQEQELQTNPVHHRHRTSDLRQFASLQQSQQRQRLLEADTSLPSSHSGSRRGSMDAGTHQEGLLAGSVGDYATTESTDELEQDRTEFVEYGRQQYIYDVDDLRDGSGLGGGSDGLEYLRDASETVTTLRRQELVTVPAGMLSFFPSREHSKRLETPHSISRIQDQVDNGSYPSSTMSSASTTASGSFRDALSQQERNGAGSRSKSRAALGGHTFQPPSSVPSSPLPTGKPSAHRPPALSGSHRVRPAGIHRRSPSSSSITHSLTPPSTPRGSTYPKTVRLSQQQLSPQKWSLMGESLVDDLLGAVRGPLQIARRMYNFTALGFGAALSGSSSMNGASSKDSSEYDPPAIVRRRSTAGTRSGKVRSSRNKEYRNSSGSAIELDQAGDGSTFASSSSSSTKTPYATGIMEGRKHSSISKRTPVAPSTSATANATSVAETMMADSQDDSRQATRRKSSSGGEHLRGISAGSNNSGTSSARKRSLRSSNPINRAALMALVNEMDKDKREKDHQEKRKSIADADLNGSSASSGANGINDISTHSNGASSPCSASVVDILSTSS</sequence>
<evidence type="ECO:0000313" key="4">
    <source>
        <dbReference type="Proteomes" id="UP000738325"/>
    </source>
</evidence>
<dbReference type="SUPFAM" id="SSF54106">
    <property type="entry name" value="LysM domain"/>
    <property type="match status" value="1"/>
</dbReference>
<feature type="region of interest" description="Disordered" evidence="1">
    <location>
        <begin position="1"/>
        <end position="151"/>
    </location>
</feature>
<feature type="compositionally biased region" description="Basic residues" evidence="1">
    <location>
        <begin position="1021"/>
        <end position="1032"/>
    </location>
</feature>
<protein>
    <recommendedName>
        <fullName evidence="2">LysM domain-containing protein</fullName>
    </recommendedName>
</protein>
<feature type="compositionally biased region" description="Low complexity" evidence="1">
    <location>
        <begin position="1244"/>
        <end position="1254"/>
    </location>
</feature>
<feature type="region of interest" description="Disordered" evidence="1">
    <location>
        <begin position="289"/>
        <end position="377"/>
    </location>
</feature>
<accession>A0A9P6RMY9</accession>
<feature type="compositionally biased region" description="Low complexity" evidence="1">
    <location>
        <begin position="952"/>
        <end position="965"/>
    </location>
</feature>
<feature type="compositionally biased region" description="Polar residues" evidence="1">
    <location>
        <begin position="436"/>
        <end position="451"/>
    </location>
</feature>
<feature type="region of interest" description="Disordered" evidence="1">
    <location>
        <begin position="687"/>
        <end position="727"/>
    </location>
</feature>
<feature type="compositionally biased region" description="Low complexity" evidence="1">
    <location>
        <begin position="1033"/>
        <end position="1044"/>
    </location>
</feature>
<name>A0A9P6RMY9_9FUNG</name>